<dbReference type="Gene3D" id="1.10.630.10">
    <property type="entry name" value="Cytochrome P450"/>
    <property type="match status" value="1"/>
</dbReference>
<comment type="pathway">
    <text evidence="3">Secondary metabolite biosynthesis; terpenoid biosynthesis.</text>
</comment>
<evidence type="ECO:0000256" key="2">
    <source>
        <dbReference type="ARBA" id="ARBA00004370"/>
    </source>
</evidence>
<evidence type="ECO:0000256" key="10">
    <source>
        <dbReference type="ARBA" id="ARBA00023004"/>
    </source>
</evidence>
<evidence type="ECO:0000256" key="1">
    <source>
        <dbReference type="ARBA" id="ARBA00001971"/>
    </source>
</evidence>
<feature type="chain" id="PRO_5042172077" evidence="14">
    <location>
        <begin position="23"/>
        <end position="529"/>
    </location>
</feature>
<evidence type="ECO:0000256" key="13">
    <source>
        <dbReference type="PIRSR" id="PIRSR602401-1"/>
    </source>
</evidence>
<comment type="cofactor">
    <cofactor evidence="1 13">
        <name>heme</name>
        <dbReference type="ChEBI" id="CHEBI:30413"/>
    </cofactor>
</comment>
<dbReference type="Pfam" id="PF00067">
    <property type="entry name" value="p450"/>
    <property type="match status" value="1"/>
</dbReference>
<dbReference type="InterPro" id="IPR050121">
    <property type="entry name" value="Cytochrome_P450_monoxygenase"/>
</dbReference>
<evidence type="ECO:0000313" key="15">
    <source>
        <dbReference type="EMBL" id="KAJ7764224.1"/>
    </source>
</evidence>
<evidence type="ECO:0000256" key="6">
    <source>
        <dbReference type="ARBA" id="ARBA00022692"/>
    </source>
</evidence>
<keyword evidence="10 13" id="KW-0408">Iron</keyword>
<feature type="signal peptide" evidence="14">
    <location>
        <begin position="1"/>
        <end position="22"/>
    </location>
</feature>
<comment type="caution">
    <text evidence="15">The sequence shown here is derived from an EMBL/GenBank/DDBJ whole genome shotgun (WGS) entry which is preliminary data.</text>
</comment>
<keyword evidence="11" id="KW-0503">Monooxygenase</keyword>
<keyword evidence="7 13" id="KW-0479">Metal-binding</keyword>
<dbReference type="GO" id="GO:0005506">
    <property type="term" value="F:iron ion binding"/>
    <property type="evidence" value="ECO:0007669"/>
    <property type="project" value="InterPro"/>
</dbReference>
<sequence length="529" mass="57904">MSSLAIVAASLLPLLLVYVVFRRPGTVRKIQGPPSPSWIFGNTLQLLLSAQYGEHEFAWQKLYGAVYRLKNCFGDRLMVSDPAALHCIVNSSHFKLAPALENQLYLINGRKSLLLVPAEEHKSLRAALNVGFTAAAVRGYQSIFEKAASRLTEELNSSSSATIDICPLLSFATLSTIGEAVLGQSPEDLGEELIQNNLEIVKLAATQSRLQILAEAITSRLPAWLFRATARLPTPTLKTIRAARRLAYELGNRIVQEKRAAARDGLDTDGDLFGVLLNEDASGTTKNGLAGDVLAAQTALMLTAGQETTATTLILGLRELARLPAFQADLRSEITTNAGNIAYDSMPLLNAFIKESLRMFPVVPIDDRIARQDTVIPLSEKITLSTGEDISEIFIEKGQIVSIAIASFQRLESRWGKDAHEFNPNRWLQGSAYSGGEALGPYANLWVLHDGHDSIAYFPRSLSFLGGPHNCLGWRFAISEMQIFICELVRRFSFALPEDDALRIRLATTLMPVMSNGQKGAPLIVSRIS</sequence>
<proteinExistence type="inferred from homology"/>
<evidence type="ECO:0000256" key="5">
    <source>
        <dbReference type="ARBA" id="ARBA00022617"/>
    </source>
</evidence>
<dbReference type="PRINTS" id="PR00385">
    <property type="entry name" value="P450"/>
</dbReference>
<evidence type="ECO:0000256" key="3">
    <source>
        <dbReference type="ARBA" id="ARBA00004721"/>
    </source>
</evidence>
<keyword evidence="9" id="KW-0560">Oxidoreductase</keyword>
<evidence type="ECO:0000256" key="14">
    <source>
        <dbReference type="SAM" id="SignalP"/>
    </source>
</evidence>
<keyword evidence="6" id="KW-0812">Transmembrane</keyword>
<dbReference type="SUPFAM" id="SSF48264">
    <property type="entry name" value="Cytochrome P450"/>
    <property type="match status" value="1"/>
</dbReference>
<feature type="binding site" description="axial binding residue" evidence="13">
    <location>
        <position position="471"/>
    </location>
    <ligand>
        <name>heme</name>
        <dbReference type="ChEBI" id="CHEBI:30413"/>
    </ligand>
    <ligandPart>
        <name>Fe</name>
        <dbReference type="ChEBI" id="CHEBI:18248"/>
    </ligandPart>
</feature>
<dbReference type="InterPro" id="IPR002401">
    <property type="entry name" value="Cyt_P450_E_grp-I"/>
</dbReference>
<evidence type="ECO:0000256" key="7">
    <source>
        <dbReference type="ARBA" id="ARBA00022723"/>
    </source>
</evidence>
<dbReference type="GO" id="GO:0016020">
    <property type="term" value="C:membrane"/>
    <property type="evidence" value="ECO:0007669"/>
    <property type="project" value="UniProtKB-SubCell"/>
</dbReference>
<keyword evidence="8" id="KW-1133">Transmembrane helix</keyword>
<keyword evidence="16" id="KW-1185">Reference proteome</keyword>
<protein>
    <submittedName>
        <fullName evidence="15">Cytochrome P450</fullName>
    </submittedName>
</protein>
<evidence type="ECO:0000256" key="9">
    <source>
        <dbReference type="ARBA" id="ARBA00023002"/>
    </source>
</evidence>
<evidence type="ECO:0000256" key="4">
    <source>
        <dbReference type="ARBA" id="ARBA00010617"/>
    </source>
</evidence>
<dbReference type="PANTHER" id="PTHR24305:SF166">
    <property type="entry name" value="CYTOCHROME P450 12A4, MITOCHONDRIAL-RELATED"/>
    <property type="match status" value="1"/>
</dbReference>
<dbReference type="PRINTS" id="PR00463">
    <property type="entry name" value="EP450I"/>
</dbReference>
<keyword evidence="12" id="KW-0472">Membrane</keyword>
<evidence type="ECO:0000256" key="8">
    <source>
        <dbReference type="ARBA" id="ARBA00022989"/>
    </source>
</evidence>
<dbReference type="GO" id="GO:0016705">
    <property type="term" value="F:oxidoreductase activity, acting on paired donors, with incorporation or reduction of molecular oxygen"/>
    <property type="evidence" value="ECO:0007669"/>
    <property type="project" value="InterPro"/>
</dbReference>
<dbReference type="GO" id="GO:0020037">
    <property type="term" value="F:heme binding"/>
    <property type="evidence" value="ECO:0007669"/>
    <property type="project" value="InterPro"/>
</dbReference>
<accession>A0AAD7JG86</accession>
<gene>
    <name evidence="15" type="ORF">B0H16DRAFT_1718162</name>
</gene>
<name>A0AAD7JG86_9AGAR</name>
<evidence type="ECO:0000256" key="12">
    <source>
        <dbReference type="ARBA" id="ARBA00023136"/>
    </source>
</evidence>
<keyword evidence="14" id="KW-0732">Signal</keyword>
<evidence type="ECO:0000256" key="11">
    <source>
        <dbReference type="ARBA" id="ARBA00023033"/>
    </source>
</evidence>
<dbReference type="AlphaFoldDB" id="A0AAD7JG86"/>
<reference evidence="15" key="1">
    <citation type="submission" date="2023-03" db="EMBL/GenBank/DDBJ databases">
        <title>Massive genome expansion in bonnet fungi (Mycena s.s.) driven by repeated elements and novel gene families across ecological guilds.</title>
        <authorList>
            <consortium name="Lawrence Berkeley National Laboratory"/>
            <person name="Harder C.B."/>
            <person name="Miyauchi S."/>
            <person name="Viragh M."/>
            <person name="Kuo A."/>
            <person name="Thoen E."/>
            <person name="Andreopoulos B."/>
            <person name="Lu D."/>
            <person name="Skrede I."/>
            <person name="Drula E."/>
            <person name="Henrissat B."/>
            <person name="Morin E."/>
            <person name="Kohler A."/>
            <person name="Barry K."/>
            <person name="LaButti K."/>
            <person name="Morin E."/>
            <person name="Salamov A."/>
            <person name="Lipzen A."/>
            <person name="Mereny Z."/>
            <person name="Hegedus B."/>
            <person name="Baldrian P."/>
            <person name="Stursova M."/>
            <person name="Weitz H."/>
            <person name="Taylor A."/>
            <person name="Grigoriev I.V."/>
            <person name="Nagy L.G."/>
            <person name="Martin F."/>
            <person name="Kauserud H."/>
        </authorList>
    </citation>
    <scope>NUCLEOTIDE SEQUENCE</scope>
    <source>
        <strain evidence="15">CBHHK182m</strain>
    </source>
</reference>
<organism evidence="15 16">
    <name type="scientific">Mycena metata</name>
    <dbReference type="NCBI Taxonomy" id="1033252"/>
    <lineage>
        <taxon>Eukaryota</taxon>
        <taxon>Fungi</taxon>
        <taxon>Dikarya</taxon>
        <taxon>Basidiomycota</taxon>
        <taxon>Agaricomycotina</taxon>
        <taxon>Agaricomycetes</taxon>
        <taxon>Agaricomycetidae</taxon>
        <taxon>Agaricales</taxon>
        <taxon>Marasmiineae</taxon>
        <taxon>Mycenaceae</taxon>
        <taxon>Mycena</taxon>
    </lineage>
</organism>
<keyword evidence="5 13" id="KW-0349">Heme</keyword>
<evidence type="ECO:0000313" key="16">
    <source>
        <dbReference type="Proteomes" id="UP001215598"/>
    </source>
</evidence>
<dbReference type="Proteomes" id="UP001215598">
    <property type="component" value="Unassembled WGS sequence"/>
</dbReference>
<dbReference type="EMBL" id="JARKIB010000028">
    <property type="protein sequence ID" value="KAJ7764224.1"/>
    <property type="molecule type" value="Genomic_DNA"/>
</dbReference>
<comment type="subcellular location">
    <subcellularLocation>
        <location evidence="2">Membrane</location>
    </subcellularLocation>
</comment>
<dbReference type="GO" id="GO:0004497">
    <property type="term" value="F:monooxygenase activity"/>
    <property type="evidence" value="ECO:0007669"/>
    <property type="project" value="UniProtKB-KW"/>
</dbReference>
<dbReference type="InterPro" id="IPR036396">
    <property type="entry name" value="Cyt_P450_sf"/>
</dbReference>
<dbReference type="PANTHER" id="PTHR24305">
    <property type="entry name" value="CYTOCHROME P450"/>
    <property type="match status" value="1"/>
</dbReference>
<comment type="similarity">
    <text evidence="4">Belongs to the cytochrome P450 family.</text>
</comment>
<dbReference type="InterPro" id="IPR001128">
    <property type="entry name" value="Cyt_P450"/>
</dbReference>